<dbReference type="PROSITE" id="PS51257">
    <property type="entry name" value="PROKAR_LIPOPROTEIN"/>
    <property type="match status" value="1"/>
</dbReference>
<comment type="caution">
    <text evidence="2">The sequence shown here is derived from an EMBL/GenBank/DDBJ whole genome shotgun (WGS) entry which is preliminary data.</text>
</comment>
<dbReference type="Proteomes" id="UP000824088">
    <property type="component" value="Unassembled WGS sequence"/>
</dbReference>
<evidence type="ECO:0000313" key="2">
    <source>
        <dbReference type="EMBL" id="HIU21118.1"/>
    </source>
</evidence>
<reference evidence="2" key="2">
    <citation type="journal article" date="2021" name="PeerJ">
        <title>Extensive microbial diversity within the chicken gut microbiome revealed by metagenomics and culture.</title>
        <authorList>
            <person name="Gilroy R."/>
            <person name="Ravi A."/>
            <person name="Getino M."/>
            <person name="Pursley I."/>
            <person name="Horton D.L."/>
            <person name="Alikhan N.F."/>
            <person name="Baker D."/>
            <person name="Gharbi K."/>
            <person name="Hall N."/>
            <person name="Watson M."/>
            <person name="Adriaenssens E.M."/>
            <person name="Foster-Nyarko E."/>
            <person name="Jarju S."/>
            <person name="Secka A."/>
            <person name="Antonio M."/>
            <person name="Oren A."/>
            <person name="Chaudhuri R.R."/>
            <person name="La Ragione R."/>
            <person name="Hildebrand F."/>
            <person name="Pallen M.J."/>
        </authorList>
    </citation>
    <scope>NUCLEOTIDE SEQUENCE</scope>
    <source>
        <strain evidence="2">1063</strain>
    </source>
</reference>
<evidence type="ECO:0000313" key="3">
    <source>
        <dbReference type="Proteomes" id="UP000824088"/>
    </source>
</evidence>
<accession>A0A9D1HR46</accession>
<proteinExistence type="predicted"/>
<dbReference type="EMBL" id="DVMN01000048">
    <property type="protein sequence ID" value="HIU21118.1"/>
    <property type="molecule type" value="Genomic_DNA"/>
</dbReference>
<feature type="signal peptide" evidence="1">
    <location>
        <begin position="1"/>
        <end position="25"/>
    </location>
</feature>
<reference evidence="2" key="1">
    <citation type="submission" date="2020-10" db="EMBL/GenBank/DDBJ databases">
        <authorList>
            <person name="Gilroy R."/>
        </authorList>
    </citation>
    <scope>NUCLEOTIDE SEQUENCE</scope>
    <source>
        <strain evidence="2">1063</strain>
    </source>
</reference>
<name>A0A9D1HR46_9FIRM</name>
<gene>
    <name evidence="2" type="ORF">IAD51_02610</name>
</gene>
<feature type="chain" id="PRO_5039217219" evidence="1">
    <location>
        <begin position="26"/>
        <end position="779"/>
    </location>
</feature>
<protein>
    <submittedName>
        <fullName evidence="2">Uncharacterized protein</fullName>
    </submittedName>
</protein>
<sequence length="779" mass="82728">MKKKAFLFVIAALVLCLTCGMLLVACDKDDDNNNNNNNNNNTEDVFVDASIDDVFSTVVTKLDAANKANDGEFAFALEVEQTDSEGANSGTLFGLAYEKIGDDYFIYAAAGNDNYVKINAAPLGQIINDVLTLVTANVDGITMKDGYPAFTIFGREISLSPDVIGSLPTLLSSFLGFDLFDYAEESINGDGAYILHINIADILEQLPGVVKTVAGFIDSEAVAGLPNNASLAQTIEALAGLDEGTIDGYVAKYAGDIFEGQQIQTLADLLGYFAEAVDTIDVKLAFMFDTRVADDATNPFTDIVAISSDVRDATNAINVLNLNLDATLAGYTEVTDGDNSITVGGDEKNYEVSVDMNLDLFAAADMLHLVAEAERSQTAVDKPVEPTAPGDDATAEDLAAYEEAMAEYKAALEAYEAYRAAVDKYFDDNFASTMVGILDKVGYLNITVNEVDEVDGEVEVVRNILTFYLNGADGYAVITANVYSTTGNVLAGEDGVIQLGGVYDFEALVDYIIVMMEEGWNGSPETFATGAADPCGVFKHEDANNDGNCDICGNPMPGIMDYVTAVLNMATSNFQMLTDDSGAMTGIRLNVQGIIDAVFENFVSDGKLSIPDEFLANLVGGVQDAGNDQVTFALLGGIEAFDIAVQIPTRVYGAVSTPAAGSYAGEKLACGIAAGEGAAVSYDANAYYANGFVLEGKYTVTYIDGTTATLSANDLRLVWVDADSNAPGTEVTAYVTVANETLKNMIAESDEIGHDTTNYYHNKVAYPLSGLFEITLKVA</sequence>
<evidence type="ECO:0000256" key="1">
    <source>
        <dbReference type="SAM" id="SignalP"/>
    </source>
</evidence>
<keyword evidence="1" id="KW-0732">Signal</keyword>
<dbReference type="AlphaFoldDB" id="A0A9D1HR46"/>
<dbReference type="PROSITE" id="PS50276">
    <property type="entry name" value="PANCREATIC_HORMONE_2"/>
    <property type="match status" value="1"/>
</dbReference>
<organism evidence="2 3">
    <name type="scientific">Candidatus Limadaptatus stercorigallinarum</name>
    <dbReference type="NCBI Taxonomy" id="2840845"/>
    <lineage>
        <taxon>Bacteria</taxon>
        <taxon>Bacillati</taxon>
        <taxon>Bacillota</taxon>
        <taxon>Clostridia</taxon>
        <taxon>Eubacteriales</taxon>
        <taxon>Candidatus Limadaptatus</taxon>
    </lineage>
</organism>